<keyword evidence="6" id="KW-0963">Cytoplasm</keyword>
<keyword evidence="10" id="KW-0378">Hydrolase</keyword>
<dbReference type="FunFam" id="3.30.2010.30:FF:000001">
    <property type="entry name" value="Leukotriene A(4) hydrolase"/>
    <property type="match status" value="1"/>
</dbReference>
<evidence type="ECO:0000256" key="10">
    <source>
        <dbReference type="ARBA" id="ARBA00022801"/>
    </source>
</evidence>
<feature type="binding site" evidence="15">
    <location>
        <position position="367"/>
    </location>
    <ligand>
        <name>Zn(2+)</name>
        <dbReference type="ChEBI" id="CHEBI:29105"/>
        <note>catalytic</note>
    </ligand>
</feature>
<keyword evidence="11 15" id="KW-0862">Zinc</keyword>
<reference evidence="19" key="2">
    <citation type="submission" date="2025-09" db="UniProtKB">
        <authorList>
            <consortium name="Ensembl"/>
        </authorList>
    </citation>
    <scope>IDENTIFICATION</scope>
</reference>
<keyword evidence="12" id="KW-0482">Metalloprotease</keyword>
<keyword evidence="20" id="KW-1185">Reference proteome</keyword>
<protein>
    <recommendedName>
        <fullName evidence="5">Leukotriene A-4 hydrolase</fullName>
        <ecNumber evidence="4">3.3.2.6</ecNumber>
    </recommendedName>
    <alternativeName>
        <fullName evidence="13">Leukotriene A(4) hydrolase</fullName>
    </alternativeName>
</protein>
<proteinExistence type="inferred from homology"/>
<organism evidence="19 20">
    <name type="scientific">Eptatretus burgeri</name>
    <name type="common">Inshore hagfish</name>
    <dbReference type="NCBI Taxonomy" id="7764"/>
    <lineage>
        <taxon>Eukaryota</taxon>
        <taxon>Metazoa</taxon>
        <taxon>Chordata</taxon>
        <taxon>Craniata</taxon>
        <taxon>Vertebrata</taxon>
        <taxon>Cyclostomata</taxon>
        <taxon>Myxini</taxon>
        <taxon>Myxiniformes</taxon>
        <taxon>Myxinidae</taxon>
        <taxon>Eptatretinae</taxon>
        <taxon>Eptatretus</taxon>
    </lineage>
</organism>
<dbReference type="InterPro" id="IPR049980">
    <property type="entry name" value="LTA4H_cat"/>
</dbReference>
<keyword evidence="7" id="KW-0645">Protease</keyword>
<dbReference type="InterPro" id="IPR045357">
    <property type="entry name" value="Aminopeptidase_N-like_N"/>
</dbReference>
<keyword evidence="16" id="KW-0732">Signal</keyword>
<dbReference type="GO" id="GO:0008270">
    <property type="term" value="F:zinc ion binding"/>
    <property type="evidence" value="ECO:0007669"/>
    <property type="project" value="InterPro"/>
</dbReference>
<dbReference type="SUPFAM" id="SSF55486">
    <property type="entry name" value="Metalloproteases ('zincins'), catalytic domain"/>
    <property type="match status" value="1"/>
</dbReference>
<dbReference type="InterPro" id="IPR042097">
    <property type="entry name" value="Aminopeptidase_N-like_N_sf"/>
</dbReference>
<evidence type="ECO:0000256" key="8">
    <source>
        <dbReference type="ARBA" id="ARBA00022723"/>
    </source>
</evidence>
<evidence type="ECO:0000256" key="6">
    <source>
        <dbReference type="ARBA" id="ARBA00022490"/>
    </source>
</evidence>
<dbReference type="GO" id="GO:0043171">
    <property type="term" value="P:peptide catabolic process"/>
    <property type="evidence" value="ECO:0007669"/>
    <property type="project" value="TreeGrafter"/>
</dbReference>
<evidence type="ECO:0000313" key="20">
    <source>
        <dbReference type="Proteomes" id="UP000694388"/>
    </source>
</evidence>
<name>A0A8C4Q8G4_EPTBU</name>
<dbReference type="GO" id="GO:0019370">
    <property type="term" value="P:leukotriene biosynthetic process"/>
    <property type="evidence" value="ECO:0007669"/>
    <property type="project" value="UniProtKB-KW"/>
</dbReference>
<comment type="pathway">
    <text evidence="2">Lipid metabolism; leukotriene B4 biosynthesis.</text>
</comment>
<dbReference type="GO" id="GO:0006508">
    <property type="term" value="P:proteolysis"/>
    <property type="evidence" value="ECO:0007669"/>
    <property type="project" value="UniProtKB-KW"/>
</dbReference>
<evidence type="ECO:0000313" key="19">
    <source>
        <dbReference type="Ensembl" id="ENSEBUP00000011289.1"/>
    </source>
</evidence>
<evidence type="ECO:0000256" key="12">
    <source>
        <dbReference type="ARBA" id="ARBA00023049"/>
    </source>
</evidence>
<evidence type="ECO:0000256" key="9">
    <source>
        <dbReference type="ARBA" id="ARBA00022751"/>
    </source>
</evidence>
<feature type="domain" description="Peptidase M1 membrane alanine aminopeptidase" evidence="17">
    <location>
        <begin position="285"/>
        <end position="482"/>
    </location>
</feature>
<dbReference type="FunFam" id="1.10.390.10:FF:000003">
    <property type="entry name" value="Leukotriene A(4) hydrolase"/>
    <property type="match status" value="1"/>
</dbReference>
<dbReference type="GO" id="GO:0008237">
    <property type="term" value="F:metallopeptidase activity"/>
    <property type="evidence" value="ECO:0007669"/>
    <property type="project" value="UniProtKB-KW"/>
</dbReference>
<dbReference type="GO" id="GO:0005634">
    <property type="term" value="C:nucleus"/>
    <property type="evidence" value="ECO:0007669"/>
    <property type="project" value="TreeGrafter"/>
</dbReference>
<sequence>MWVPVFTLRKLFELLLPVLICVSRNHCWNSEVSFCPHWTPPPPPAARATMDDERVDSCSFSCPHDVHTVHLSLKLRVHFETHVVHGVVRLSLLAVRDTPSVVLDTKGLQIKTVTASNGPASFSVRPAHAALGSALEITLSSALKRDDTVEVKIEYETSPSALALQWLTPEQTAGKKFPYLFSQCQAIHCRCMVPCQDTPSVKSTYDAQVSVPNGMVALMSAIRDGSDPDPDDALRTVFKFKQPVLIPSYLLALVVGALESRKIGPRSYVWSEKDMVDKAAFEFAETEKILQVAESLVGKYVWCSYDLLILPPSFPYGGMENPCITFVTPTLIAGDRSLAGVVAHEIAHSWTGNLVTNNNWEHFWLNEGHTMYLERLICGKMLGEPLRQLEAIEGWNRLKDSVKVFGEQNPLTNLIPNLDGIDPDDAFSSVPYEKGFGLLLHLEQLLGGQEVFVGFVKSYIDKFAYQSVTSEDWKNHLYEYFKDKNHLLENVDWKGWFYSPGMPPVQPKYDTSLADACLKLVDQWIKSLTSVQLVLLRPSDQAVRPALLVPRSVPWVQVSLNLFFHCIEIAFFHFLFALPFLLKQCLPIIRICHKFGVFFFTGHKPQGTYRPFFPLKQCTTFDIRNLFQERIPHE</sequence>
<feature type="binding site" evidence="15">
    <location>
        <position position="344"/>
    </location>
    <ligand>
        <name>Zn(2+)</name>
        <dbReference type="ChEBI" id="CHEBI:29105"/>
        <note>catalytic</note>
    </ligand>
</feature>
<evidence type="ECO:0000259" key="17">
    <source>
        <dbReference type="Pfam" id="PF01433"/>
    </source>
</evidence>
<evidence type="ECO:0000256" key="1">
    <source>
        <dbReference type="ARBA" id="ARBA00004496"/>
    </source>
</evidence>
<feature type="signal peptide" evidence="16">
    <location>
        <begin position="1"/>
        <end position="23"/>
    </location>
</feature>
<feature type="domain" description="Aminopeptidase N-like N-terminal" evidence="18">
    <location>
        <begin position="69"/>
        <end position="250"/>
    </location>
</feature>
<evidence type="ECO:0000256" key="5">
    <source>
        <dbReference type="ARBA" id="ARBA00014715"/>
    </source>
</evidence>
<dbReference type="PRINTS" id="PR00756">
    <property type="entry name" value="ALADIPTASE"/>
</dbReference>
<dbReference type="InterPro" id="IPR014782">
    <property type="entry name" value="Peptidase_M1_dom"/>
</dbReference>
<evidence type="ECO:0000256" key="15">
    <source>
        <dbReference type="PIRSR" id="PIRSR634015-3"/>
    </source>
</evidence>
<dbReference type="SUPFAM" id="SSF63737">
    <property type="entry name" value="Leukotriene A4 hydrolase N-terminal domain"/>
    <property type="match status" value="1"/>
</dbReference>
<evidence type="ECO:0000256" key="16">
    <source>
        <dbReference type="SAM" id="SignalP"/>
    </source>
</evidence>
<dbReference type="FunFam" id="2.60.40.1730:FF:000004">
    <property type="entry name" value="Leukotriene A(4) hydrolase"/>
    <property type="match status" value="1"/>
</dbReference>
<dbReference type="InterPro" id="IPR027268">
    <property type="entry name" value="Peptidase_M4/M1_CTD_sf"/>
</dbReference>
<dbReference type="Ensembl" id="ENSEBUT00000011854.1">
    <property type="protein sequence ID" value="ENSEBUP00000011289.1"/>
    <property type="gene ID" value="ENSEBUG00000007211.1"/>
</dbReference>
<dbReference type="Pfam" id="PF17900">
    <property type="entry name" value="Peptidase_M1_N"/>
    <property type="match status" value="1"/>
</dbReference>
<comment type="subcellular location">
    <subcellularLocation>
        <location evidence="1">Cytoplasm</location>
    </subcellularLocation>
</comment>
<feature type="binding site" evidence="15">
    <location>
        <position position="348"/>
    </location>
    <ligand>
        <name>Zn(2+)</name>
        <dbReference type="ChEBI" id="CHEBI:29105"/>
        <note>catalytic</note>
    </ligand>
</feature>
<dbReference type="PANTHER" id="PTHR45726">
    <property type="entry name" value="LEUKOTRIENE A-4 HYDROLASE"/>
    <property type="match status" value="1"/>
</dbReference>
<feature type="active site" description="Proton donor" evidence="14">
    <location>
        <position position="432"/>
    </location>
</feature>
<dbReference type="EC" id="3.3.2.6" evidence="4"/>
<evidence type="ECO:0000259" key="18">
    <source>
        <dbReference type="Pfam" id="PF17900"/>
    </source>
</evidence>
<evidence type="ECO:0000256" key="11">
    <source>
        <dbReference type="ARBA" id="ARBA00022833"/>
    </source>
</evidence>
<evidence type="ECO:0000256" key="4">
    <source>
        <dbReference type="ARBA" id="ARBA00012090"/>
    </source>
</evidence>
<dbReference type="GO" id="GO:0005829">
    <property type="term" value="C:cytosol"/>
    <property type="evidence" value="ECO:0007669"/>
    <property type="project" value="TreeGrafter"/>
</dbReference>
<evidence type="ECO:0000256" key="13">
    <source>
        <dbReference type="ARBA" id="ARBA00032664"/>
    </source>
</evidence>
<keyword evidence="8 15" id="KW-0479">Metal-binding</keyword>
<dbReference type="AlphaFoldDB" id="A0A8C4Q8G4"/>
<evidence type="ECO:0000256" key="2">
    <source>
        <dbReference type="ARBA" id="ARBA00004716"/>
    </source>
</evidence>
<accession>A0A8C4Q8G4</accession>
<feature type="chain" id="PRO_5034110068" description="Leukotriene A-4 hydrolase" evidence="16">
    <location>
        <begin position="24"/>
        <end position="634"/>
    </location>
</feature>
<dbReference type="InterPro" id="IPR034015">
    <property type="entry name" value="M1_LTA4H"/>
</dbReference>
<dbReference type="GeneTree" id="ENSGT00940000156375"/>
<feature type="active site" description="Proton acceptor" evidence="14">
    <location>
        <position position="345"/>
    </location>
</feature>
<dbReference type="Gene3D" id="2.60.40.1730">
    <property type="entry name" value="tricorn interacting facor f3 domain"/>
    <property type="match status" value="1"/>
</dbReference>
<keyword evidence="9" id="KW-0434">Leukotriene biosynthesis</keyword>
<evidence type="ECO:0000256" key="7">
    <source>
        <dbReference type="ARBA" id="ARBA00022670"/>
    </source>
</evidence>
<reference evidence="19" key="1">
    <citation type="submission" date="2025-08" db="UniProtKB">
        <authorList>
            <consortium name="Ensembl"/>
        </authorList>
    </citation>
    <scope>IDENTIFICATION</scope>
</reference>
<dbReference type="Pfam" id="PF01433">
    <property type="entry name" value="Peptidase_M1"/>
    <property type="match status" value="1"/>
</dbReference>
<dbReference type="Proteomes" id="UP000694388">
    <property type="component" value="Unplaced"/>
</dbReference>
<evidence type="ECO:0000256" key="14">
    <source>
        <dbReference type="PIRSR" id="PIRSR634015-1"/>
    </source>
</evidence>
<dbReference type="PANTHER" id="PTHR45726:SF3">
    <property type="entry name" value="LEUKOTRIENE A-4 HYDROLASE"/>
    <property type="match status" value="1"/>
</dbReference>
<comment type="cofactor">
    <cofactor evidence="15">
        <name>Zn(2+)</name>
        <dbReference type="ChEBI" id="CHEBI:29105"/>
    </cofactor>
    <text evidence="15">Binds 1 zinc ion per subunit.</text>
</comment>
<dbReference type="CDD" id="cd09599">
    <property type="entry name" value="M1_LTA4H"/>
    <property type="match status" value="1"/>
</dbReference>
<dbReference type="GO" id="GO:0004177">
    <property type="term" value="F:aminopeptidase activity"/>
    <property type="evidence" value="ECO:0007669"/>
    <property type="project" value="TreeGrafter"/>
</dbReference>
<dbReference type="InterPro" id="IPR001930">
    <property type="entry name" value="Peptidase_M1"/>
</dbReference>
<dbReference type="GO" id="GO:0004463">
    <property type="term" value="F:leukotriene-A4 hydrolase activity"/>
    <property type="evidence" value="ECO:0007669"/>
    <property type="project" value="UniProtKB-EC"/>
</dbReference>
<dbReference type="GO" id="GO:0004301">
    <property type="term" value="F:epoxide hydrolase activity"/>
    <property type="evidence" value="ECO:0007669"/>
    <property type="project" value="TreeGrafter"/>
</dbReference>
<comment type="similarity">
    <text evidence="3">Belongs to the peptidase M1 family.</text>
</comment>
<evidence type="ECO:0000256" key="3">
    <source>
        <dbReference type="ARBA" id="ARBA00010136"/>
    </source>
</evidence>
<dbReference type="Gene3D" id="1.10.390.10">
    <property type="entry name" value="Neutral Protease Domain 2"/>
    <property type="match status" value="1"/>
</dbReference>
<dbReference type="Gene3D" id="3.30.2010.30">
    <property type="match status" value="1"/>
</dbReference>